<dbReference type="Proteomes" id="UP001152622">
    <property type="component" value="Chromosome 3"/>
</dbReference>
<organism evidence="2 3">
    <name type="scientific">Synaphobranchus kaupii</name>
    <name type="common">Kaup's arrowtooth eel</name>
    <dbReference type="NCBI Taxonomy" id="118154"/>
    <lineage>
        <taxon>Eukaryota</taxon>
        <taxon>Metazoa</taxon>
        <taxon>Chordata</taxon>
        <taxon>Craniata</taxon>
        <taxon>Vertebrata</taxon>
        <taxon>Euteleostomi</taxon>
        <taxon>Actinopterygii</taxon>
        <taxon>Neopterygii</taxon>
        <taxon>Teleostei</taxon>
        <taxon>Anguilliformes</taxon>
        <taxon>Synaphobranchidae</taxon>
        <taxon>Synaphobranchus</taxon>
    </lineage>
</organism>
<comment type="caution">
    <text evidence="2">The sequence shown here is derived from an EMBL/GenBank/DDBJ whole genome shotgun (WGS) entry which is preliminary data.</text>
</comment>
<sequence length="97" mass="10459">MTPPSDLNRDTAVTGGRVTYLASRKRPSPRLFGRRLLPGTSPCSEQEFGGGGALKEQVEHQENPLRCPDVPLLPQPLQTQAPSGFGDRGPLSQLPLL</sequence>
<evidence type="ECO:0000313" key="2">
    <source>
        <dbReference type="EMBL" id="KAJ8368539.1"/>
    </source>
</evidence>
<evidence type="ECO:0000313" key="3">
    <source>
        <dbReference type="Proteomes" id="UP001152622"/>
    </source>
</evidence>
<proteinExistence type="predicted"/>
<protein>
    <submittedName>
        <fullName evidence="2">Uncharacterized protein</fullName>
    </submittedName>
</protein>
<evidence type="ECO:0000256" key="1">
    <source>
        <dbReference type="SAM" id="MobiDB-lite"/>
    </source>
</evidence>
<dbReference type="AlphaFoldDB" id="A0A9Q1J5M3"/>
<reference evidence="2" key="1">
    <citation type="journal article" date="2023" name="Science">
        <title>Genome structures resolve the early diversification of teleost fishes.</title>
        <authorList>
            <person name="Parey E."/>
            <person name="Louis A."/>
            <person name="Montfort J."/>
            <person name="Bouchez O."/>
            <person name="Roques C."/>
            <person name="Iampietro C."/>
            <person name="Lluch J."/>
            <person name="Castinel A."/>
            <person name="Donnadieu C."/>
            <person name="Desvignes T."/>
            <person name="Floi Bucao C."/>
            <person name="Jouanno E."/>
            <person name="Wen M."/>
            <person name="Mejri S."/>
            <person name="Dirks R."/>
            <person name="Jansen H."/>
            <person name="Henkel C."/>
            <person name="Chen W.J."/>
            <person name="Zahm M."/>
            <person name="Cabau C."/>
            <person name="Klopp C."/>
            <person name="Thompson A.W."/>
            <person name="Robinson-Rechavi M."/>
            <person name="Braasch I."/>
            <person name="Lecointre G."/>
            <person name="Bobe J."/>
            <person name="Postlethwait J.H."/>
            <person name="Berthelot C."/>
            <person name="Roest Crollius H."/>
            <person name="Guiguen Y."/>
        </authorList>
    </citation>
    <scope>NUCLEOTIDE SEQUENCE</scope>
    <source>
        <strain evidence="2">WJC10195</strain>
    </source>
</reference>
<dbReference type="EMBL" id="JAINUF010000003">
    <property type="protein sequence ID" value="KAJ8368539.1"/>
    <property type="molecule type" value="Genomic_DNA"/>
</dbReference>
<accession>A0A9Q1J5M3</accession>
<name>A0A9Q1J5M3_SYNKA</name>
<keyword evidence="3" id="KW-1185">Reference proteome</keyword>
<gene>
    <name evidence="2" type="ORF">SKAU_G00085670</name>
</gene>
<feature type="region of interest" description="Disordered" evidence="1">
    <location>
        <begin position="1"/>
        <end position="97"/>
    </location>
</feature>